<dbReference type="RefSeq" id="WP_101185321.1">
    <property type="nucleotide sequence ID" value="NZ_CP031218.1"/>
</dbReference>
<dbReference type="NCBIfam" id="TIGR00174">
    <property type="entry name" value="miaA"/>
    <property type="match status" value="1"/>
</dbReference>
<feature type="site" description="Interaction with substrate tRNA" evidence="11">
    <location>
        <position position="99"/>
    </location>
</feature>
<sequence length="292" mass="33514">MKQIAIIGSTASGKTALALDIAKKTNSIILSLDSLSVYKQIDIASAKPTIQERGDIIHFGIDEVYANETFDVIQFINCYERAKDFALKNSKNLIIVGGTGFYLKTLVEGISTGIDSKHKLDIPKEEAYEILYDLDKEYMQKIAPNDTYRIEKAYSIYTQSGMTPTQFFEKNKKTPIIKDLQIFEIVWEREELRKRIALRTKQMIEDKLIDEVIFLEKTYTRQPNCMSSIGIIETLEYLDGKLTKEELEEKISINTAKLAKRQNSFNKSQFQENKTSNIIKNLNSDILKFFSL</sequence>
<comment type="caution">
    <text evidence="11">Lacks conserved residue(s) required for the propagation of feature annotation.</text>
</comment>
<keyword evidence="5 11" id="KW-0808">Transferase</keyword>
<gene>
    <name evidence="11" type="primary">miaA</name>
    <name evidence="15" type="ORF">CP960_10210</name>
</gene>
<dbReference type="Pfam" id="PF01715">
    <property type="entry name" value="IPPT"/>
    <property type="match status" value="1"/>
</dbReference>
<comment type="catalytic activity">
    <reaction evidence="10 11 12">
        <text>adenosine(37) in tRNA + dimethylallyl diphosphate = N(6)-dimethylallyladenosine(37) in tRNA + diphosphate</text>
        <dbReference type="Rhea" id="RHEA:26482"/>
        <dbReference type="Rhea" id="RHEA-COMP:10162"/>
        <dbReference type="Rhea" id="RHEA-COMP:10375"/>
        <dbReference type="ChEBI" id="CHEBI:33019"/>
        <dbReference type="ChEBI" id="CHEBI:57623"/>
        <dbReference type="ChEBI" id="CHEBI:74411"/>
        <dbReference type="ChEBI" id="CHEBI:74415"/>
        <dbReference type="EC" id="2.5.1.75"/>
    </reaction>
</comment>
<dbReference type="GO" id="GO:0005524">
    <property type="term" value="F:ATP binding"/>
    <property type="evidence" value="ECO:0007669"/>
    <property type="project" value="UniProtKB-UniRule"/>
</dbReference>
<feature type="binding site" evidence="11">
    <location>
        <begin position="8"/>
        <end position="15"/>
    </location>
    <ligand>
        <name>ATP</name>
        <dbReference type="ChEBI" id="CHEBI:30616"/>
    </ligand>
</feature>
<dbReference type="InterPro" id="IPR018022">
    <property type="entry name" value="IPT"/>
</dbReference>
<comment type="subunit">
    <text evidence="4 11">Monomer.</text>
</comment>
<dbReference type="EMBL" id="NXIF01000038">
    <property type="protein sequence ID" value="PKI80313.1"/>
    <property type="molecule type" value="Genomic_DNA"/>
</dbReference>
<evidence type="ECO:0000256" key="14">
    <source>
        <dbReference type="RuleBase" id="RU003785"/>
    </source>
</evidence>
<comment type="similarity">
    <text evidence="3 11 14">Belongs to the IPP transferase family.</text>
</comment>
<evidence type="ECO:0000313" key="16">
    <source>
        <dbReference type="Proteomes" id="UP000233248"/>
    </source>
</evidence>
<evidence type="ECO:0000256" key="8">
    <source>
        <dbReference type="ARBA" id="ARBA00022840"/>
    </source>
</evidence>
<evidence type="ECO:0000313" key="15">
    <source>
        <dbReference type="EMBL" id="PKI80313.1"/>
    </source>
</evidence>
<evidence type="ECO:0000256" key="4">
    <source>
        <dbReference type="ARBA" id="ARBA00011245"/>
    </source>
</evidence>
<evidence type="ECO:0000256" key="7">
    <source>
        <dbReference type="ARBA" id="ARBA00022741"/>
    </source>
</evidence>
<dbReference type="AlphaFoldDB" id="A0A2N1J181"/>
<protein>
    <recommendedName>
        <fullName evidence="11">tRNA dimethylallyltransferase</fullName>
        <ecNumber evidence="11">2.5.1.75</ecNumber>
    </recommendedName>
    <alternativeName>
        <fullName evidence="11">Dimethylallyl diphosphate:tRNA dimethylallyltransferase</fullName>
        <shortName evidence="11">DMAPP:tRNA dimethylallyltransferase</shortName>
        <shortName evidence="11">DMATase</shortName>
    </alternativeName>
    <alternativeName>
        <fullName evidence="11">Isopentenyl-diphosphate:tRNA isopentenyltransferase</fullName>
        <shortName evidence="11">IPP transferase</shortName>
        <shortName evidence="11">IPPT</shortName>
        <shortName evidence="11">IPTase</shortName>
    </alternativeName>
</protein>
<keyword evidence="9 11" id="KW-0460">Magnesium</keyword>
<dbReference type="InterPro" id="IPR027417">
    <property type="entry name" value="P-loop_NTPase"/>
</dbReference>
<keyword evidence="7 11" id="KW-0547">Nucleotide-binding</keyword>
<reference evidence="15 16" key="1">
    <citation type="submission" date="2017-09" db="EMBL/GenBank/DDBJ databases">
        <title>Genomics of the genus Arcobacter.</title>
        <authorList>
            <person name="Perez-Cataluna A."/>
            <person name="Figueras M.J."/>
            <person name="Salas-Masso N."/>
        </authorList>
    </citation>
    <scope>NUCLEOTIDE SEQUENCE [LARGE SCALE GENOMIC DNA]</scope>
    <source>
        <strain evidence="15 16">DSM 18005</strain>
    </source>
</reference>
<organism evidence="15 16">
    <name type="scientific">Malaciobacter halophilus</name>
    <dbReference type="NCBI Taxonomy" id="197482"/>
    <lineage>
        <taxon>Bacteria</taxon>
        <taxon>Pseudomonadati</taxon>
        <taxon>Campylobacterota</taxon>
        <taxon>Epsilonproteobacteria</taxon>
        <taxon>Campylobacterales</taxon>
        <taxon>Arcobacteraceae</taxon>
        <taxon>Malaciobacter</taxon>
    </lineage>
</organism>
<feature type="binding site" evidence="11">
    <location>
        <begin position="10"/>
        <end position="15"/>
    </location>
    <ligand>
        <name>substrate</name>
    </ligand>
</feature>
<evidence type="ECO:0000256" key="6">
    <source>
        <dbReference type="ARBA" id="ARBA00022694"/>
    </source>
</evidence>
<evidence type="ECO:0000256" key="11">
    <source>
        <dbReference type="HAMAP-Rule" id="MF_00185"/>
    </source>
</evidence>
<feature type="region of interest" description="Interaction with substrate tRNA" evidence="11">
    <location>
        <begin position="33"/>
        <end position="36"/>
    </location>
</feature>
<dbReference type="Gene3D" id="1.10.20.140">
    <property type="match status" value="1"/>
</dbReference>
<evidence type="ECO:0000256" key="2">
    <source>
        <dbReference type="ARBA" id="ARBA00003213"/>
    </source>
</evidence>
<proteinExistence type="inferred from homology"/>
<dbReference type="EC" id="2.5.1.75" evidence="11"/>
<dbReference type="OrthoDB" id="9776390at2"/>
<dbReference type="Gene3D" id="3.40.50.300">
    <property type="entry name" value="P-loop containing nucleotide triphosphate hydrolases"/>
    <property type="match status" value="1"/>
</dbReference>
<dbReference type="PANTHER" id="PTHR11088:SF60">
    <property type="entry name" value="TRNA DIMETHYLALLYLTRANSFERASE"/>
    <property type="match status" value="1"/>
</dbReference>
<evidence type="ECO:0000256" key="10">
    <source>
        <dbReference type="ARBA" id="ARBA00049563"/>
    </source>
</evidence>
<evidence type="ECO:0000256" key="3">
    <source>
        <dbReference type="ARBA" id="ARBA00005842"/>
    </source>
</evidence>
<dbReference type="PANTHER" id="PTHR11088">
    <property type="entry name" value="TRNA DIMETHYLALLYLTRANSFERASE"/>
    <property type="match status" value="1"/>
</dbReference>
<keyword evidence="6 11" id="KW-0819">tRNA processing</keyword>
<evidence type="ECO:0000256" key="1">
    <source>
        <dbReference type="ARBA" id="ARBA00001946"/>
    </source>
</evidence>
<evidence type="ECO:0000256" key="5">
    <source>
        <dbReference type="ARBA" id="ARBA00022679"/>
    </source>
</evidence>
<dbReference type="HAMAP" id="MF_00185">
    <property type="entry name" value="IPP_trans"/>
    <property type="match status" value="1"/>
</dbReference>
<comment type="caution">
    <text evidence="15">The sequence shown here is derived from an EMBL/GenBank/DDBJ whole genome shotgun (WGS) entry which is preliminary data.</text>
</comment>
<keyword evidence="8 11" id="KW-0067">ATP-binding</keyword>
<name>A0A2N1J181_9BACT</name>
<dbReference type="GO" id="GO:0006400">
    <property type="term" value="P:tRNA modification"/>
    <property type="evidence" value="ECO:0007669"/>
    <property type="project" value="TreeGrafter"/>
</dbReference>
<dbReference type="InterPro" id="IPR039657">
    <property type="entry name" value="Dimethylallyltransferase"/>
</dbReference>
<comment type="cofactor">
    <cofactor evidence="1 11">
        <name>Mg(2+)</name>
        <dbReference type="ChEBI" id="CHEBI:18420"/>
    </cofactor>
</comment>
<evidence type="ECO:0000256" key="9">
    <source>
        <dbReference type="ARBA" id="ARBA00022842"/>
    </source>
</evidence>
<dbReference type="GO" id="GO:0052381">
    <property type="term" value="F:tRNA dimethylallyltransferase activity"/>
    <property type="evidence" value="ECO:0007669"/>
    <property type="project" value="UniProtKB-UniRule"/>
</dbReference>
<comment type="function">
    <text evidence="2 11 13">Catalyzes the transfer of a dimethylallyl group onto the adenine at position 37 in tRNAs that read codons beginning with uridine, leading to the formation of N6-(dimethylallyl)adenosine (i(6)A).</text>
</comment>
<keyword evidence="16" id="KW-1185">Reference proteome</keyword>
<evidence type="ECO:0000256" key="13">
    <source>
        <dbReference type="RuleBase" id="RU003784"/>
    </source>
</evidence>
<dbReference type="Proteomes" id="UP000233248">
    <property type="component" value="Unassembled WGS sequence"/>
</dbReference>
<evidence type="ECO:0000256" key="12">
    <source>
        <dbReference type="RuleBase" id="RU003783"/>
    </source>
</evidence>
<accession>A0A2N1J181</accession>
<dbReference type="KEGG" id="ahs:AHALO_0113"/>
<dbReference type="SUPFAM" id="SSF52540">
    <property type="entry name" value="P-loop containing nucleoside triphosphate hydrolases"/>
    <property type="match status" value="2"/>
</dbReference>